<evidence type="ECO:0000313" key="2">
    <source>
        <dbReference type="Proteomes" id="UP000560658"/>
    </source>
</evidence>
<dbReference type="AlphaFoldDB" id="A0A840DAJ7"/>
<sequence>MKAENTATDYFKITIQSYLEQRAQTDELFAPTYAKSNKNIDDCVTYILNYVQQSGICGFTDDEIYSLALHYYDEDSIEVGKPINCNVVVNHAIILTDEEKAQARQKAIQKVQDEAYAKMKHGNAKPKAKQPETNTVPNLFNF</sequence>
<comment type="caution">
    <text evidence="1">The sequence shown here is derived from an EMBL/GenBank/DDBJ whole genome shotgun (WGS) entry which is preliminary data.</text>
</comment>
<dbReference type="RefSeq" id="WP_044165796.1">
    <property type="nucleotide sequence ID" value="NZ_JACIER010000039.1"/>
</dbReference>
<keyword evidence="2" id="KW-1185">Reference proteome</keyword>
<dbReference type="Pfam" id="PF14058">
    <property type="entry name" value="PcfK"/>
    <property type="match status" value="1"/>
</dbReference>
<reference evidence="1" key="1">
    <citation type="submission" date="2020-08" db="EMBL/GenBank/DDBJ databases">
        <title>Genomic Encyclopedia of Type Strains, Phase IV (KMG-IV): sequencing the most valuable type-strain genomes for metagenomic binning, comparative biology and taxonomic classification.</title>
        <authorList>
            <person name="Goeker M."/>
        </authorList>
    </citation>
    <scope>NUCLEOTIDE SEQUENCE [LARGE SCALE GENOMIC DNA]</scope>
    <source>
        <strain evidence="1">DSM 105720</strain>
    </source>
</reference>
<evidence type="ECO:0000313" key="1">
    <source>
        <dbReference type="EMBL" id="MBB4046454.1"/>
    </source>
</evidence>
<proteinExistence type="predicted"/>
<organism evidence="1 2">
    <name type="scientific">Bacteroides reticulotermitis</name>
    <dbReference type="NCBI Taxonomy" id="1133319"/>
    <lineage>
        <taxon>Bacteria</taxon>
        <taxon>Pseudomonadati</taxon>
        <taxon>Bacteroidota</taxon>
        <taxon>Bacteroidia</taxon>
        <taxon>Bacteroidales</taxon>
        <taxon>Bacteroidaceae</taxon>
        <taxon>Bacteroides</taxon>
    </lineage>
</organism>
<dbReference type="InterPro" id="IPR025624">
    <property type="entry name" value="PcfK"/>
</dbReference>
<name>A0A840DAJ7_9BACE</name>
<protein>
    <recommendedName>
        <fullName evidence="3">PcfK-like protein</fullName>
    </recommendedName>
</protein>
<dbReference type="Proteomes" id="UP000560658">
    <property type="component" value="Unassembled WGS sequence"/>
</dbReference>
<accession>A0A840DAJ7</accession>
<gene>
    <name evidence="1" type="ORF">GGR06_004291</name>
</gene>
<dbReference type="EMBL" id="JACIER010000039">
    <property type="protein sequence ID" value="MBB4046454.1"/>
    <property type="molecule type" value="Genomic_DNA"/>
</dbReference>
<evidence type="ECO:0008006" key="3">
    <source>
        <dbReference type="Google" id="ProtNLM"/>
    </source>
</evidence>